<gene>
    <name evidence="2" type="ORF">L203_102409</name>
</gene>
<dbReference type="InterPro" id="IPR017907">
    <property type="entry name" value="Znf_RING_CS"/>
</dbReference>
<dbReference type="GO" id="GO:0140082">
    <property type="term" value="F:SUMO-ubiquitin ligase activity"/>
    <property type="evidence" value="ECO:0007669"/>
    <property type="project" value="TreeGrafter"/>
</dbReference>
<dbReference type="SMART" id="SM00184">
    <property type="entry name" value="RING"/>
    <property type="match status" value="1"/>
</dbReference>
<evidence type="ECO:0000313" key="3">
    <source>
        <dbReference type="Proteomes" id="UP000094043"/>
    </source>
</evidence>
<dbReference type="PANTHER" id="PTHR47094">
    <property type="entry name" value="ELFLESS, ISOFORM B"/>
    <property type="match status" value="1"/>
</dbReference>
<feature type="region of interest" description="Disordered" evidence="1">
    <location>
        <begin position="284"/>
        <end position="305"/>
    </location>
</feature>
<dbReference type="Pfam" id="PF00097">
    <property type="entry name" value="zf-C3HC4"/>
    <property type="match status" value="1"/>
</dbReference>
<dbReference type="Proteomes" id="UP000094043">
    <property type="component" value="Chromosome 3"/>
</dbReference>
<organism evidence="2 3">
    <name type="scientific">Cryptococcus depauperatus CBS 7841</name>
    <dbReference type="NCBI Taxonomy" id="1295531"/>
    <lineage>
        <taxon>Eukaryota</taxon>
        <taxon>Fungi</taxon>
        <taxon>Dikarya</taxon>
        <taxon>Basidiomycota</taxon>
        <taxon>Agaricomycotina</taxon>
        <taxon>Tremellomycetes</taxon>
        <taxon>Tremellales</taxon>
        <taxon>Cryptococcaceae</taxon>
        <taxon>Cryptococcus</taxon>
    </lineage>
</organism>
<reference evidence="2" key="2">
    <citation type="journal article" date="2022" name="Elife">
        <title>Obligate sexual reproduction of a homothallic fungus closely related to the Cryptococcus pathogenic species complex.</title>
        <authorList>
            <person name="Passer A.R."/>
            <person name="Clancey S.A."/>
            <person name="Shea T."/>
            <person name="David-Palma M."/>
            <person name="Averette A.F."/>
            <person name="Boekhout T."/>
            <person name="Porcel B.M."/>
            <person name="Nowrousian M."/>
            <person name="Cuomo C.A."/>
            <person name="Sun S."/>
            <person name="Heitman J."/>
            <person name="Coelho M.A."/>
        </authorList>
    </citation>
    <scope>NUCLEOTIDE SEQUENCE</scope>
    <source>
        <strain evidence="2">CBS 7841</strain>
    </source>
</reference>
<protein>
    <submittedName>
        <fullName evidence="2">Uncharacterized protein</fullName>
    </submittedName>
</protein>
<evidence type="ECO:0000256" key="1">
    <source>
        <dbReference type="SAM" id="MobiDB-lite"/>
    </source>
</evidence>
<name>A0A1E3IAX7_9TREE</name>
<feature type="compositionally biased region" description="Basic and acidic residues" evidence="1">
    <location>
        <begin position="181"/>
        <end position="196"/>
    </location>
</feature>
<feature type="compositionally biased region" description="Low complexity" evidence="1">
    <location>
        <begin position="42"/>
        <end position="59"/>
    </location>
</feature>
<accession>A0A1E3IAX7</accession>
<keyword evidence="3" id="KW-1185">Reference proteome</keyword>
<dbReference type="InterPro" id="IPR018957">
    <property type="entry name" value="Znf_C3HC4_RING-type"/>
</dbReference>
<dbReference type="SUPFAM" id="SSF57850">
    <property type="entry name" value="RING/U-box"/>
    <property type="match status" value="1"/>
</dbReference>
<dbReference type="InterPro" id="IPR049627">
    <property type="entry name" value="SLX8"/>
</dbReference>
<feature type="compositionally biased region" description="Basic residues" evidence="1">
    <location>
        <begin position="28"/>
        <end position="41"/>
    </location>
</feature>
<dbReference type="KEGG" id="cdep:91086621"/>
<dbReference type="InterPro" id="IPR001841">
    <property type="entry name" value="Znf_RING"/>
</dbReference>
<feature type="compositionally biased region" description="Polar residues" evidence="1">
    <location>
        <begin position="169"/>
        <end position="178"/>
    </location>
</feature>
<dbReference type="GO" id="GO:0046872">
    <property type="term" value="F:metal ion binding"/>
    <property type="evidence" value="ECO:0007669"/>
    <property type="project" value="InterPro"/>
</dbReference>
<reference evidence="2" key="1">
    <citation type="submission" date="2016-06" db="EMBL/GenBank/DDBJ databases">
        <authorList>
            <person name="Cuomo C."/>
            <person name="Litvintseva A."/>
            <person name="Heitman J."/>
            <person name="Chen Y."/>
            <person name="Sun S."/>
            <person name="Springer D."/>
            <person name="Dromer F."/>
            <person name="Young S."/>
            <person name="Zeng Q."/>
            <person name="Chapman S."/>
            <person name="Gujja S."/>
            <person name="Saif S."/>
            <person name="Birren B."/>
        </authorList>
    </citation>
    <scope>NUCLEOTIDE SEQUENCE</scope>
    <source>
        <strain evidence="2">CBS 7841</strain>
    </source>
</reference>
<dbReference type="GeneID" id="91086621"/>
<dbReference type="PANTHER" id="PTHR47094:SF1">
    <property type="entry name" value="RING-TYPE E3 UBIQUITIN TRANSFERASE"/>
    <property type="match status" value="1"/>
</dbReference>
<dbReference type="GO" id="GO:0006511">
    <property type="term" value="P:ubiquitin-dependent protein catabolic process"/>
    <property type="evidence" value="ECO:0007669"/>
    <property type="project" value="TreeGrafter"/>
</dbReference>
<proteinExistence type="predicted"/>
<dbReference type="InterPro" id="IPR013083">
    <property type="entry name" value="Znf_RING/FYVE/PHD"/>
</dbReference>
<dbReference type="PROSITE" id="PS00518">
    <property type="entry name" value="ZF_RING_1"/>
    <property type="match status" value="1"/>
</dbReference>
<dbReference type="RefSeq" id="XP_066067932.1">
    <property type="nucleotide sequence ID" value="XM_066211835.1"/>
</dbReference>
<evidence type="ECO:0000313" key="2">
    <source>
        <dbReference type="EMBL" id="WVN87232.1"/>
    </source>
</evidence>
<sequence>MPSTRNSPPSPHPSLRPRPTVADVSIAPRHRLRDGSRRRGRSTSSSGSQSGSASSTSGGDYTTIPGTAAGNGMANLEGLSQINYAANSLSTQRRCQLDLGLHRTHTGRGTPQDPLEINDSDNEDKASQGSIVAISPDTAHMRRRYYGREGHAIRPRVIGSPLPNMLLSMPTQGSSTSSEEGDTRRYTAKEKGKGRAEPVTVVVSSDEEDEEPVGVVQPIRIRSIVSRTRGGNGKVEEDHLLGTGYTCPVCFNAPSPAVMTPCGHILCAGCLHSSLTAAIRRNPNPYPNPFANRTAPNRSRGRGRGGYSLRSSTMFTAGPQPAHWNLESLRNAYHDNKRRELEESLIEKDISPEDRAAMVEMFMTDDGGENPWIEIKEVLNGLWRLGSGWVAEGECPVCRKALPGGYGPPGSGIGCIIPLQAKLSRPD</sequence>
<dbReference type="EMBL" id="CP143786">
    <property type="protein sequence ID" value="WVN87232.1"/>
    <property type="molecule type" value="Genomic_DNA"/>
</dbReference>
<dbReference type="OrthoDB" id="2576135at2759"/>
<dbReference type="AlphaFoldDB" id="A0A1E3IAX7"/>
<feature type="region of interest" description="Disordered" evidence="1">
    <location>
        <begin position="169"/>
        <end position="209"/>
    </location>
</feature>
<dbReference type="GO" id="GO:0032183">
    <property type="term" value="F:SUMO binding"/>
    <property type="evidence" value="ECO:0007669"/>
    <property type="project" value="TreeGrafter"/>
</dbReference>
<dbReference type="GO" id="GO:0033768">
    <property type="term" value="C:SUMO-targeted ubiquitin ligase complex"/>
    <property type="evidence" value="ECO:0007669"/>
    <property type="project" value="TreeGrafter"/>
</dbReference>
<dbReference type="Gene3D" id="3.30.40.10">
    <property type="entry name" value="Zinc/RING finger domain, C3HC4 (zinc finger)"/>
    <property type="match status" value="1"/>
</dbReference>
<dbReference type="VEuPathDB" id="FungiDB:L203_04868"/>
<feature type="region of interest" description="Disordered" evidence="1">
    <location>
        <begin position="103"/>
        <end position="130"/>
    </location>
</feature>
<feature type="region of interest" description="Disordered" evidence="1">
    <location>
        <begin position="1"/>
        <end position="66"/>
    </location>
</feature>
<dbReference type="CDD" id="cd16449">
    <property type="entry name" value="RING-HC"/>
    <property type="match status" value="1"/>
</dbReference>
<reference evidence="2" key="3">
    <citation type="submission" date="2024-01" db="EMBL/GenBank/DDBJ databases">
        <authorList>
            <person name="Coelho M.A."/>
            <person name="David-Palma M."/>
            <person name="Shea T."/>
            <person name="Sun S."/>
            <person name="Cuomo C.A."/>
            <person name="Heitman J."/>
        </authorList>
    </citation>
    <scope>NUCLEOTIDE SEQUENCE</scope>
    <source>
        <strain evidence="2">CBS 7841</strain>
    </source>
</reference>
<dbReference type="GO" id="GO:0061630">
    <property type="term" value="F:ubiquitin protein ligase activity"/>
    <property type="evidence" value="ECO:0007669"/>
    <property type="project" value="InterPro"/>
</dbReference>